<feature type="active site" evidence="10">
    <location>
        <position position="10"/>
    </location>
</feature>
<evidence type="ECO:0000313" key="14">
    <source>
        <dbReference type="Proteomes" id="UP000306585"/>
    </source>
</evidence>
<proteinExistence type="inferred from homology"/>
<dbReference type="InterPro" id="IPR004424">
    <property type="entry name" value="IspE"/>
</dbReference>
<dbReference type="Pfam" id="PF08544">
    <property type="entry name" value="GHMP_kinases_C"/>
    <property type="match status" value="1"/>
</dbReference>
<reference evidence="13 14" key="1">
    <citation type="journal article" date="2019" name="Appl. Environ. Microbiol.">
        <title>Environmental Evidence and Genomic Insight of Iron-oxidizing Bacteria Preference Towards More Corrosion Resistant Stainless Steel at Higher Salinities.</title>
        <authorList>
            <person name="Garrison C.E."/>
            <person name="Price K.A."/>
            <person name="Field E.K."/>
        </authorList>
    </citation>
    <scope>NUCLEOTIDE SEQUENCE [LARGE SCALE GENOMIC DNA]</scope>
    <source>
        <strain evidence="13 14">P3</strain>
    </source>
</reference>
<dbReference type="Gene3D" id="3.30.70.890">
    <property type="entry name" value="GHMP kinase, C-terminal domain"/>
    <property type="match status" value="1"/>
</dbReference>
<dbReference type="PIRSF" id="PIRSF010376">
    <property type="entry name" value="IspE"/>
    <property type="match status" value="1"/>
</dbReference>
<evidence type="ECO:0000256" key="2">
    <source>
        <dbReference type="ARBA" id="ARBA00012052"/>
    </source>
</evidence>
<evidence type="ECO:0000256" key="6">
    <source>
        <dbReference type="ARBA" id="ARBA00022777"/>
    </source>
</evidence>
<evidence type="ECO:0000256" key="10">
    <source>
        <dbReference type="HAMAP-Rule" id="MF_00061"/>
    </source>
</evidence>
<dbReference type="AlphaFoldDB" id="A0A5R9GS69"/>
<dbReference type="GO" id="GO:0050515">
    <property type="term" value="F:4-(cytidine 5'-diphospho)-2-C-methyl-D-erythritol kinase activity"/>
    <property type="evidence" value="ECO:0007669"/>
    <property type="project" value="UniProtKB-UniRule"/>
</dbReference>
<evidence type="ECO:0000256" key="9">
    <source>
        <dbReference type="ARBA" id="ARBA00032554"/>
    </source>
</evidence>
<dbReference type="InterPro" id="IPR014721">
    <property type="entry name" value="Ribsml_uS5_D2-typ_fold_subgr"/>
</dbReference>
<dbReference type="SUPFAM" id="SSF55060">
    <property type="entry name" value="GHMP Kinase, C-terminal domain"/>
    <property type="match status" value="1"/>
</dbReference>
<dbReference type="PANTHER" id="PTHR43527:SF2">
    <property type="entry name" value="4-DIPHOSPHOCYTIDYL-2-C-METHYL-D-ERYTHRITOL KINASE, CHLOROPLASTIC"/>
    <property type="match status" value="1"/>
</dbReference>
<evidence type="ECO:0000256" key="8">
    <source>
        <dbReference type="ARBA" id="ARBA00023229"/>
    </source>
</evidence>
<keyword evidence="8 10" id="KW-0414">Isoprene biosynthesis</keyword>
<comment type="function">
    <text evidence="10">Catalyzes the phosphorylation of the position 2 hydroxy group of 4-diphosphocytidyl-2C-methyl-D-erythritol.</text>
</comment>
<dbReference type="GO" id="GO:0005524">
    <property type="term" value="F:ATP binding"/>
    <property type="evidence" value="ECO:0007669"/>
    <property type="project" value="UniProtKB-UniRule"/>
</dbReference>
<gene>
    <name evidence="10 13" type="primary">ispE</name>
    <name evidence="13" type="ORF">FEF65_00765</name>
</gene>
<feature type="domain" description="GHMP kinase N-terminal" evidence="11">
    <location>
        <begin position="63"/>
        <end position="141"/>
    </location>
</feature>
<dbReference type="PANTHER" id="PTHR43527">
    <property type="entry name" value="4-DIPHOSPHOCYTIDYL-2-C-METHYL-D-ERYTHRITOL KINASE, CHLOROPLASTIC"/>
    <property type="match status" value="1"/>
</dbReference>
<dbReference type="EMBL" id="VBRY01000001">
    <property type="protein sequence ID" value="TLS69061.1"/>
    <property type="molecule type" value="Genomic_DNA"/>
</dbReference>
<dbReference type="InterPro" id="IPR020568">
    <property type="entry name" value="Ribosomal_Su5_D2-typ_SF"/>
</dbReference>
<comment type="pathway">
    <text evidence="10">Isoprenoid biosynthesis; isopentenyl diphosphate biosynthesis via DXP pathway; isopentenyl diphosphate from 1-deoxy-D-xylulose 5-phosphate: step 3/6.</text>
</comment>
<dbReference type="NCBIfam" id="TIGR00154">
    <property type="entry name" value="ispE"/>
    <property type="match status" value="1"/>
</dbReference>
<comment type="similarity">
    <text evidence="1 10">Belongs to the GHMP kinase family. IspE subfamily.</text>
</comment>
<keyword evidence="6 10" id="KW-0418">Kinase</keyword>
<evidence type="ECO:0000256" key="7">
    <source>
        <dbReference type="ARBA" id="ARBA00022840"/>
    </source>
</evidence>
<keyword evidence="5 10" id="KW-0547">Nucleotide-binding</keyword>
<dbReference type="Gene3D" id="3.30.230.10">
    <property type="match status" value="1"/>
</dbReference>
<dbReference type="InterPro" id="IPR013750">
    <property type="entry name" value="GHMP_kinase_C_dom"/>
</dbReference>
<sequence length="283" mass="30500">MTLTLPAPAKINLYLSVTRIRDDGMHDLDTAFAFSQACDTLHFQAAETISVTCSRPHLGGEANLVHRVLSALRDRHNIRQGLSVHIEKSIPEQAGLGGGSSDAATALLAANKLWQTGLTREELIAFATPFGADIPCFLYGQASIASGVGDRLHPYPDPLPDTTMLLAWPGSGLSTTRVFEHFDRTHPALTTHQGVDTMRAGIHQMGHNDLEEAACSMNKSMACLLEELRNCSDIAWMSGSGSACIALFQRAEQACETAQVLQARQLAGWTHTGSICSTHPVQL</sequence>
<dbReference type="SUPFAM" id="SSF54211">
    <property type="entry name" value="Ribosomal protein S5 domain 2-like"/>
    <property type="match status" value="1"/>
</dbReference>
<feature type="binding site" evidence="10">
    <location>
        <begin position="91"/>
        <end position="101"/>
    </location>
    <ligand>
        <name>ATP</name>
        <dbReference type="ChEBI" id="CHEBI:30616"/>
    </ligand>
</feature>
<evidence type="ECO:0000259" key="12">
    <source>
        <dbReference type="Pfam" id="PF08544"/>
    </source>
</evidence>
<protein>
    <recommendedName>
        <fullName evidence="3 10">4-diphosphocytidyl-2-C-methyl-D-erythritol kinase</fullName>
        <shortName evidence="10">CMK</shortName>
        <ecNumber evidence="2 10">2.7.1.148</ecNumber>
    </recommendedName>
    <alternativeName>
        <fullName evidence="9 10">4-(cytidine-5'-diphospho)-2-C-methyl-D-erythritol kinase</fullName>
    </alternativeName>
</protein>
<dbReference type="UniPathway" id="UPA00056">
    <property type="reaction ID" value="UER00094"/>
</dbReference>
<name>A0A5R9GS69_9PROT</name>
<feature type="domain" description="GHMP kinase C-terminal" evidence="12">
    <location>
        <begin position="195"/>
        <end position="254"/>
    </location>
</feature>
<dbReference type="Pfam" id="PF00288">
    <property type="entry name" value="GHMP_kinases_N"/>
    <property type="match status" value="1"/>
</dbReference>
<evidence type="ECO:0000256" key="5">
    <source>
        <dbReference type="ARBA" id="ARBA00022741"/>
    </source>
</evidence>
<dbReference type="RefSeq" id="WP_138237876.1">
    <property type="nucleotide sequence ID" value="NZ_VBRY01000001.1"/>
</dbReference>
<evidence type="ECO:0000256" key="1">
    <source>
        <dbReference type="ARBA" id="ARBA00009684"/>
    </source>
</evidence>
<comment type="caution">
    <text evidence="13">The sequence shown here is derived from an EMBL/GenBank/DDBJ whole genome shotgun (WGS) entry which is preliminary data.</text>
</comment>
<dbReference type="GO" id="GO:0019288">
    <property type="term" value="P:isopentenyl diphosphate biosynthetic process, methylerythritol 4-phosphate pathway"/>
    <property type="evidence" value="ECO:0007669"/>
    <property type="project" value="UniProtKB-UniRule"/>
</dbReference>
<keyword evidence="14" id="KW-1185">Reference proteome</keyword>
<dbReference type="InterPro" id="IPR036554">
    <property type="entry name" value="GHMP_kinase_C_sf"/>
</dbReference>
<dbReference type="EC" id="2.7.1.148" evidence="2 10"/>
<dbReference type="Proteomes" id="UP000306585">
    <property type="component" value="Unassembled WGS sequence"/>
</dbReference>
<keyword evidence="7 10" id="KW-0067">ATP-binding</keyword>
<evidence type="ECO:0000313" key="13">
    <source>
        <dbReference type="EMBL" id="TLS69061.1"/>
    </source>
</evidence>
<evidence type="ECO:0000256" key="4">
    <source>
        <dbReference type="ARBA" id="ARBA00022679"/>
    </source>
</evidence>
<dbReference type="HAMAP" id="MF_00061">
    <property type="entry name" value="IspE"/>
    <property type="match status" value="1"/>
</dbReference>
<comment type="catalytic activity">
    <reaction evidence="10">
        <text>4-CDP-2-C-methyl-D-erythritol + ATP = 4-CDP-2-C-methyl-D-erythritol 2-phosphate + ADP + H(+)</text>
        <dbReference type="Rhea" id="RHEA:18437"/>
        <dbReference type="ChEBI" id="CHEBI:15378"/>
        <dbReference type="ChEBI" id="CHEBI:30616"/>
        <dbReference type="ChEBI" id="CHEBI:57823"/>
        <dbReference type="ChEBI" id="CHEBI:57919"/>
        <dbReference type="ChEBI" id="CHEBI:456216"/>
        <dbReference type="EC" id="2.7.1.148"/>
    </reaction>
</comment>
<dbReference type="InterPro" id="IPR006204">
    <property type="entry name" value="GHMP_kinase_N_dom"/>
</dbReference>
<feature type="active site" evidence="10">
    <location>
        <position position="133"/>
    </location>
</feature>
<dbReference type="GO" id="GO:0016114">
    <property type="term" value="P:terpenoid biosynthetic process"/>
    <property type="evidence" value="ECO:0007669"/>
    <property type="project" value="UniProtKB-UniRule"/>
</dbReference>
<organism evidence="13 14">
    <name type="scientific">Mariprofundus erugo</name>
    <dbReference type="NCBI Taxonomy" id="2528639"/>
    <lineage>
        <taxon>Bacteria</taxon>
        <taxon>Pseudomonadati</taxon>
        <taxon>Pseudomonadota</taxon>
        <taxon>Candidatius Mariprofundia</taxon>
        <taxon>Mariprofundales</taxon>
        <taxon>Mariprofundaceae</taxon>
        <taxon>Mariprofundus</taxon>
    </lineage>
</organism>
<evidence type="ECO:0000259" key="11">
    <source>
        <dbReference type="Pfam" id="PF00288"/>
    </source>
</evidence>
<keyword evidence="4 10" id="KW-0808">Transferase</keyword>
<evidence type="ECO:0000256" key="3">
    <source>
        <dbReference type="ARBA" id="ARBA00017473"/>
    </source>
</evidence>
<accession>A0A5R9GS69</accession>